<dbReference type="SUPFAM" id="SSF53474">
    <property type="entry name" value="alpha/beta-Hydrolases"/>
    <property type="match status" value="1"/>
</dbReference>
<dbReference type="PANTHER" id="PTHR11802">
    <property type="entry name" value="SERINE PROTEASE FAMILY S10 SERINE CARBOXYPEPTIDASE"/>
    <property type="match status" value="1"/>
</dbReference>
<evidence type="ECO:0000313" key="9">
    <source>
        <dbReference type="EMBL" id="WFD22441.1"/>
    </source>
</evidence>
<dbReference type="PANTHER" id="PTHR11802:SF479">
    <property type="entry name" value="CARBOXYPEPTIDASE"/>
    <property type="match status" value="1"/>
</dbReference>
<evidence type="ECO:0000256" key="5">
    <source>
        <dbReference type="ARBA" id="ARBA00023180"/>
    </source>
</evidence>
<keyword evidence="3 8" id="KW-0645">Protease</keyword>
<comment type="catalytic activity">
    <reaction evidence="6">
        <text>a diacylglycerol + H2O = a monoacylglycerol + a fatty acid + H(+)</text>
        <dbReference type="Rhea" id="RHEA:32731"/>
        <dbReference type="ChEBI" id="CHEBI:15377"/>
        <dbReference type="ChEBI" id="CHEBI:15378"/>
        <dbReference type="ChEBI" id="CHEBI:17408"/>
        <dbReference type="ChEBI" id="CHEBI:18035"/>
        <dbReference type="ChEBI" id="CHEBI:28868"/>
    </reaction>
</comment>
<dbReference type="PRINTS" id="PR00724">
    <property type="entry name" value="CRBOXYPTASEC"/>
</dbReference>
<dbReference type="Gene3D" id="3.40.50.1820">
    <property type="entry name" value="alpha/beta hydrolase"/>
    <property type="match status" value="1"/>
</dbReference>
<dbReference type="EMBL" id="CP119901">
    <property type="protein sequence ID" value="WFD22441.1"/>
    <property type="molecule type" value="Genomic_DNA"/>
</dbReference>
<name>A0AAF0EGT3_9BASI</name>
<dbReference type="Proteomes" id="UP001214415">
    <property type="component" value="Chromosome 2"/>
</dbReference>
<dbReference type="PROSITE" id="PS00131">
    <property type="entry name" value="CARBOXYPEPT_SER_SER"/>
    <property type="match status" value="1"/>
</dbReference>
<evidence type="ECO:0000256" key="7">
    <source>
        <dbReference type="ARBA" id="ARBA00048461"/>
    </source>
</evidence>
<sequence length="482" mass="53880">MHTTLLGVVSIALACVGQAVALYPSNTTFPDASKYLVSQRLPGIPFKVPHSWAGNMPISGKKNETRQLFFWLWAPSGDVGHDDITIWLNGGPGCSSLEGALSETGPITLPKTPDSVATPNPYSWTNLSHVLFVETPIGVGFTKGHPDIKNEYDHAKEFYGFLQQFFKTFKELQGKRLWLTGESYAGMYIPYMAHEIYKHPFNASGINLKGIGINDPSFTTNFLGQEAPAYEFLKQNQHIIGFNDIIMAWIHDAAKKQGVATYVADHLHYPPRGHIHEPAQYSPKHSVWDMGADLAMRVNHCFSVYEIKPNCTLDYDALGMPLNAVQASKRNFLNQHPALKQALHVDPHTTWKECTDKRVFASKHGADDTRSPDRTVLPGVIEKNERTVIQHGTWDYVLIANGSALAIQNMTWGGRMGFQSPPRTPIRFDGRVHGTIHQERGLTFALVDRAGHMIPQFKPKAAFKLQQYLLGHINYKNLTQAQ</sequence>
<keyword evidence="4 8" id="KW-0378">Hydrolase</keyword>
<keyword evidence="2 8" id="KW-0121">Carboxypeptidase</keyword>
<keyword evidence="5" id="KW-0325">Glycoprotein</keyword>
<organism evidence="9 10">
    <name type="scientific">Malassezia equina</name>
    <dbReference type="NCBI Taxonomy" id="1381935"/>
    <lineage>
        <taxon>Eukaryota</taxon>
        <taxon>Fungi</taxon>
        <taxon>Dikarya</taxon>
        <taxon>Basidiomycota</taxon>
        <taxon>Ustilaginomycotina</taxon>
        <taxon>Malasseziomycetes</taxon>
        <taxon>Malasseziales</taxon>
        <taxon>Malasseziaceae</taxon>
        <taxon>Malassezia</taxon>
    </lineage>
</organism>
<comment type="catalytic activity">
    <reaction evidence="7">
        <text>a monoacylglycerol + H2O = glycerol + a fatty acid + H(+)</text>
        <dbReference type="Rhea" id="RHEA:15245"/>
        <dbReference type="ChEBI" id="CHEBI:15377"/>
        <dbReference type="ChEBI" id="CHEBI:15378"/>
        <dbReference type="ChEBI" id="CHEBI:17408"/>
        <dbReference type="ChEBI" id="CHEBI:17754"/>
        <dbReference type="ChEBI" id="CHEBI:28868"/>
    </reaction>
</comment>
<keyword evidence="10" id="KW-1185">Reference proteome</keyword>
<comment type="similarity">
    <text evidence="1 8">Belongs to the peptidase S10 family.</text>
</comment>
<keyword evidence="8" id="KW-0732">Signal</keyword>
<dbReference type="EC" id="3.4.16.-" evidence="8"/>
<feature type="chain" id="PRO_5041783703" description="Carboxypeptidase" evidence="8">
    <location>
        <begin position="22"/>
        <end position="482"/>
    </location>
</feature>
<feature type="signal peptide" evidence="8">
    <location>
        <begin position="1"/>
        <end position="21"/>
    </location>
</feature>
<dbReference type="Pfam" id="PF00450">
    <property type="entry name" value="Peptidase_S10"/>
    <property type="match status" value="1"/>
</dbReference>
<dbReference type="InterPro" id="IPR018202">
    <property type="entry name" value="Ser_caboxypep_ser_AS"/>
</dbReference>
<evidence type="ECO:0000313" key="10">
    <source>
        <dbReference type="Proteomes" id="UP001214415"/>
    </source>
</evidence>
<evidence type="ECO:0000256" key="2">
    <source>
        <dbReference type="ARBA" id="ARBA00022645"/>
    </source>
</evidence>
<dbReference type="AlphaFoldDB" id="A0AAF0EGT3"/>
<dbReference type="InterPro" id="IPR029058">
    <property type="entry name" value="AB_hydrolase_fold"/>
</dbReference>
<evidence type="ECO:0000256" key="6">
    <source>
        <dbReference type="ARBA" id="ARBA00047591"/>
    </source>
</evidence>
<proteinExistence type="inferred from homology"/>
<gene>
    <name evidence="9" type="ORF">MEQU1_001112</name>
</gene>
<evidence type="ECO:0000256" key="8">
    <source>
        <dbReference type="RuleBase" id="RU361156"/>
    </source>
</evidence>
<dbReference type="GO" id="GO:0006508">
    <property type="term" value="P:proteolysis"/>
    <property type="evidence" value="ECO:0007669"/>
    <property type="project" value="UniProtKB-KW"/>
</dbReference>
<protein>
    <recommendedName>
        <fullName evidence="8">Carboxypeptidase</fullName>
        <ecNumber evidence="8">3.4.16.-</ecNumber>
    </recommendedName>
</protein>
<dbReference type="InterPro" id="IPR001563">
    <property type="entry name" value="Peptidase_S10"/>
</dbReference>
<evidence type="ECO:0000256" key="3">
    <source>
        <dbReference type="ARBA" id="ARBA00022670"/>
    </source>
</evidence>
<accession>A0AAF0EGT3</accession>
<reference evidence="9" key="1">
    <citation type="submission" date="2023-03" db="EMBL/GenBank/DDBJ databases">
        <title>Mating type loci evolution in Malassezia.</title>
        <authorList>
            <person name="Coelho M.A."/>
        </authorList>
    </citation>
    <scope>NUCLEOTIDE SEQUENCE</scope>
    <source>
        <strain evidence="9">CBS 12830</strain>
    </source>
</reference>
<evidence type="ECO:0000256" key="1">
    <source>
        <dbReference type="ARBA" id="ARBA00009431"/>
    </source>
</evidence>
<evidence type="ECO:0000256" key="4">
    <source>
        <dbReference type="ARBA" id="ARBA00022801"/>
    </source>
</evidence>
<dbReference type="GO" id="GO:0004185">
    <property type="term" value="F:serine-type carboxypeptidase activity"/>
    <property type="evidence" value="ECO:0007669"/>
    <property type="project" value="UniProtKB-UniRule"/>
</dbReference>